<dbReference type="PANTHER" id="PTHR47846">
    <property type="entry name" value="OS06G0681300 PROTEIN-RELATED"/>
    <property type="match status" value="1"/>
</dbReference>
<feature type="compositionally biased region" description="Basic residues" evidence="1">
    <location>
        <begin position="133"/>
        <end position="143"/>
    </location>
</feature>
<dbReference type="InterPro" id="IPR000095">
    <property type="entry name" value="CRIB_dom"/>
</dbReference>
<name>A0A6G1FG82_9ORYZ</name>
<evidence type="ECO:0000256" key="1">
    <source>
        <dbReference type="SAM" id="MobiDB-lite"/>
    </source>
</evidence>
<sequence length="179" mass="19981">MVQKSVDEDEYQELLLVEENSQMAIKMKGIFKGLKIISQMFVHKEHEMEIGYPTDVKHVAHIGLGTSDTSPSWMNEFTGTDDLSTGSLSTTAQSRQTSWASLDFEQPRSMMPIEILPEKSGQEAPSCPDIPRGPRKVRRKKNKTSSPTSSARSSSSRSRTSFATAYDAFNESQRGFRVA</sequence>
<dbReference type="PANTHER" id="PTHR47846:SF1">
    <property type="entry name" value="OS06G0681300 PROTEIN"/>
    <property type="match status" value="1"/>
</dbReference>
<evidence type="ECO:0000313" key="3">
    <source>
        <dbReference type="EMBL" id="KAF0935833.1"/>
    </source>
</evidence>
<gene>
    <name evidence="3" type="ORF">E2562_036356</name>
</gene>
<feature type="domain" description="CRIB" evidence="2">
    <location>
        <begin position="50"/>
        <end position="63"/>
    </location>
</feature>
<accession>A0A6G1FG82</accession>
<dbReference type="PROSITE" id="PS50108">
    <property type="entry name" value="CRIB"/>
    <property type="match status" value="1"/>
</dbReference>
<keyword evidence="4" id="KW-1185">Reference proteome</keyword>
<reference evidence="3 4" key="1">
    <citation type="submission" date="2019-11" db="EMBL/GenBank/DDBJ databases">
        <title>Whole genome sequence of Oryza granulata.</title>
        <authorList>
            <person name="Li W."/>
        </authorList>
    </citation>
    <scope>NUCLEOTIDE SEQUENCE [LARGE SCALE GENOMIC DNA]</scope>
    <source>
        <strain evidence="4">cv. Menghai</strain>
        <tissue evidence="3">Leaf</tissue>
    </source>
</reference>
<comment type="caution">
    <text evidence="3">The sequence shown here is derived from an EMBL/GenBank/DDBJ whole genome shotgun (WGS) entry which is preliminary data.</text>
</comment>
<evidence type="ECO:0000313" key="4">
    <source>
        <dbReference type="Proteomes" id="UP000479710"/>
    </source>
</evidence>
<proteinExistence type="predicted"/>
<organism evidence="3 4">
    <name type="scientific">Oryza meyeriana var. granulata</name>
    <dbReference type="NCBI Taxonomy" id="110450"/>
    <lineage>
        <taxon>Eukaryota</taxon>
        <taxon>Viridiplantae</taxon>
        <taxon>Streptophyta</taxon>
        <taxon>Embryophyta</taxon>
        <taxon>Tracheophyta</taxon>
        <taxon>Spermatophyta</taxon>
        <taxon>Magnoliopsida</taxon>
        <taxon>Liliopsida</taxon>
        <taxon>Poales</taxon>
        <taxon>Poaceae</taxon>
        <taxon>BOP clade</taxon>
        <taxon>Oryzoideae</taxon>
        <taxon>Oryzeae</taxon>
        <taxon>Oryzinae</taxon>
        <taxon>Oryza</taxon>
        <taxon>Oryza meyeriana</taxon>
    </lineage>
</organism>
<evidence type="ECO:0000259" key="2">
    <source>
        <dbReference type="PROSITE" id="PS50108"/>
    </source>
</evidence>
<dbReference type="CDD" id="cd00132">
    <property type="entry name" value="CRIB"/>
    <property type="match status" value="1"/>
</dbReference>
<feature type="compositionally biased region" description="Low complexity" evidence="1">
    <location>
        <begin position="78"/>
        <end position="91"/>
    </location>
</feature>
<dbReference type="Proteomes" id="UP000479710">
    <property type="component" value="Unassembled WGS sequence"/>
</dbReference>
<protein>
    <recommendedName>
        <fullName evidence="2">CRIB domain-containing protein</fullName>
    </recommendedName>
</protein>
<dbReference type="AlphaFoldDB" id="A0A6G1FG82"/>
<dbReference type="EMBL" id="SPHZ02000001">
    <property type="protein sequence ID" value="KAF0935833.1"/>
    <property type="molecule type" value="Genomic_DNA"/>
</dbReference>
<feature type="region of interest" description="Disordered" evidence="1">
    <location>
        <begin position="77"/>
        <end position="103"/>
    </location>
</feature>
<feature type="compositionally biased region" description="Low complexity" evidence="1">
    <location>
        <begin position="144"/>
        <end position="165"/>
    </location>
</feature>
<dbReference type="OrthoDB" id="4206278at2759"/>
<feature type="region of interest" description="Disordered" evidence="1">
    <location>
        <begin position="116"/>
        <end position="166"/>
    </location>
</feature>